<name>A0A7W8MGP5_9CAUL</name>
<dbReference type="GO" id="GO:0008233">
    <property type="term" value="F:peptidase activity"/>
    <property type="evidence" value="ECO:0007669"/>
    <property type="project" value="UniProtKB-KW"/>
</dbReference>
<comment type="caution">
    <text evidence="1">The sequence shown here is derived from an EMBL/GenBank/DDBJ whole genome shotgun (WGS) entry which is preliminary data.</text>
</comment>
<reference evidence="1 2" key="1">
    <citation type="submission" date="2020-08" db="EMBL/GenBank/DDBJ databases">
        <title>Genomic Encyclopedia of Type Strains, Phase IV (KMG-IV): sequencing the most valuable type-strain genomes for metagenomic binning, comparative biology and taxonomic classification.</title>
        <authorList>
            <person name="Goeker M."/>
        </authorList>
    </citation>
    <scope>NUCLEOTIDE SEQUENCE [LARGE SCALE GENOMIC DNA]</scope>
    <source>
        <strain evidence="1 2">DSM 25335</strain>
    </source>
</reference>
<dbReference type="GO" id="GO:0006508">
    <property type="term" value="P:proteolysis"/>
    <property type="evidence" value="ECO:0007669"/>
    <property type="project" value="UniProtKB-KW"/>
</dbReference>
<dbReference type="Proteomes" id="UP000566663">
    <property type="component" value="Unassembled WGS sequence"/>
</dbReference>
<gene>
    <name evidence="1" type="ORF">HNQ67_001383</name>
</gene>
<dbReference type="CDD" id="cd03408">
    <property type="entry name" value="SPFH_like_u1"/>
    <property type="match status" value="1"/>
</dbReference>
<protein>
    <submittedName>
        <fullName evidence="1">Membrane protease subunit (Stomatin/prohibitin family)</fullName>
    </submittedName>
</protein>
<sequence length="387" mass="40630">MGLVRAAFGAIGGSLADQWKDFLTIPANLPPTAALFPAVPAGTNAGRGSNVQASRSIITNGSRLVVPEGYGLLLLQDGELTGFASDPGGYVWESENVESQSLFAGDTIAASLVRQSWERFKFGGRPSGQQLALFVSLKELPHNKFGTQSEIYWDDAYLNAQVGATTRGTYSLRIVDPILFAKQFVPASYLQGQDYFDFTDRENAAANQLFSEVVGSLAAAFSIYTNDAGKGNRITKIQQDSVGFAASLGQAVEDGYQWLGTRGLAIAKVAILGIEYDEQTRDLLRTVQRADALTGARGNANLQASVASGIASAGESAGTGGLLGMGIAAGSMGLSDLMQKSPPADSASSGRASQDLVMVLENLKRALDAGLIDQSEFNAAKARALGL</sequence>
<organism evidence="1 2">
    <name type="scientific">Brevundimonas basaltis</name>
    <dbReference type="NCBI Taxonomy" id="472166"/>
    <lineage>
        <taxon>Bacteria</taxon>
        <taxon>Pseudomonadati</taxon>
        <taxon>Pseudomonadota</taxon>
        <taxon>Alphaproteobacteria</taxon>
        <taxon>Caulobacterales</taxon>
        <taxon>Caulobacteraceae</taxon>
        <taxon>Brevundimonas</taxon>
    </lineage>
</organism>
<dbReference type="InterPro" id="IPR033880">
    <property type="entry name" value="SPFH_YdjI"/>
</dbReference>
<keyword evidence="1" id="KW-0378">Hydrolase</keyword>
<keyword evidence="1" id="KW-0645">Protease</keyword>
<evidence type="ECO:0000313" key="1">
    <source>
        <dbReference type="EMBL" id="MBB5291869.1"/>
    </source>
</evidence>
<accession>A0A7W8MGP5</accession>
<evidence type="ECO:0000313" key="2">
    <source>
        <dbReference type="Proteomes" id="UP000566663"/>
    </source>
</evidence>
<dbReference type="PANTHER" id="PTHR37826:SF2">
    <property type="entry name" value="ZINC-RIBBON DOMAIN-CONTAINING PROTEIN"/>
    <property type="match status" value="1"/>
</dbReference>
<proteinExistence type="predicted"/>
<dbReference type="EMBL" id="JACHFZ010000002">
    <property type="protein sequence ID" value="MBB5291869.1"/>
    <property type="molecule type" value="Genomic_DNA"/>
</dbReference>
<dbReference type="AlphaFoldDB" id="A0A7W8MGP5"/>
<dbReference type="PANTHER" id="PTHR37826">
    <property type="entry name" value="FLOTILLIN BAND_7_5 DOMAIN PROTEIN"/>
    <property type="match status" value="1"/>
</dbReference>
<keyword evidence="2" id="KW-1185">Reference proteome</keyword>
<dbReference type="RefSeq" id="WP_183253680.1">
    <property type="nucleotide sequence ID" value="NZ_BAAAFF010000005.1"/>
</dbReference>